<dbReference type="RefSeq" id="WP_007069122.1">
    <property type="nucleotide sequence ID" value="NZ_GG698602.1"/>
</dbReference>
<dbReference type="OrthoDB" id="9803187at2"/>
<dbReference type="HOGENOM" id="CLU_106658_0_0_9"/>
<dbReference type="Pfam" id="PF04260">
    <property type="entry name" value="DUF436"/>
    <property type="match status" value="1"/>
</dbReference>
<dbReference type="eggNOG" id="COG4475">
    <property type="taxonomic scope" value="Bacteria"/>
</dbReference>
<dbReference type="PIRSF" id="PIRSF007510">
    <property type="entry name" value="UCP007510"/>
    <property type="match status" value="1"/>
</dbReference>
<dbReference type="STRING" id="592028.GCWU000321_00127"/>
<dbReference type="Proteomes" id="UP000004736">
    <property type="component" value="Unassembled WGS sequence"/>
</dbReference>
<dbReference type="Gene3D" id="3.40.50.10360">
    <property type="entry name" value="Hypothetical protein TT1679"/>
    <property type="match status" value="1"/>
</dbReference>
<proteinExistence type="inferred from homology"/>
<organism evidence="2 3">
    <name type="scientific">Dialister invisus DSM 15470</name>
    <dbReference type="NCBI Taxonomy" id="592028"/>
    <lineage>
        <taxon>Bacteria</taxon>
        <taxon>Bacillati</taxon>
        <taxon>Bacillota</taxon>
        <taxon>Negativicutes</taxon>
        <taxon>Veillonellales</taxon>
        <taxon>Veillonellaceae</taxon>
        <taxon>Dialister</taxon>
    </lineage>
</organism>
<protein>
    <recommendedName>
        <fullName evidence="1">UPF0340 protein GCWU000321_00127</fullName>
    </recommendedName>
</protein>
<dbReference type="HAMAP" id="MF_00800">
    <property type="entry name" value="UPF0340"/>
    <property type="match status" value="1"/>
</dbReference>
<name>C9LKV2_9FIRM</name>
<dbReference type="GeneID" id="78276886"/>
<evidence type="ECO:0000256" key="1">
    <source>
        <dbReference type="HAMAP-Rule" id="MF_00800"/>
    </source>
</evidence>
<dbReference type="SUPFAM" id="SSF110710">
    <property type="entry name" value="TTHA0583/YokD-like"/>
    <property type="match status" value="1"/>
</dbReference>
<keyword evidence="3" id="KW-1185">Reference proteome</keyword>
<comment type="caution">
    <text evidence="2">The sequence shown here is derived from an EMBL/GenBank/DDBJ whole genome shotgun (WGS) entry which is preliminary data.</text>
</comment>
<sequence>MYESLKREAAEAFEELCESGNLKRGNLIVIGGSSSEIRGGHIGKDSSYEVGTAVVSTLIEKADEKGLHLAFQCCEHLNRALIIERKIADELGYEEVTVVPWLHAGGAFSTNAYYTFKDPAAVLQIKADAGLDIGLTMIGMHLKRVAVPVRLKNNKIGEALVVAARTRPPLIGGERAHYRREKGVKV</sequence>
<dbReference type="InterPro" id="IPR028345">
    <property type="entry name" value="Antibiotic_NAT-like"/>
</dbReference>
<gene>
    <name evidence="2" type="ORF">GCWU000321_00127</name>
</gene>
<dbReference type="AlphaFoldDB" id="C9LKV2"/>
<evidence type="ECO:0000313" key="3">
    <source>
        <dbReference type="Proteomes" id="UP000004736"/>
    </source>
</evidence>
<evidence type="ECO:0000313" key="2">
    <source>
        <dbReference type="EMBL" id="EEW96189.1"/>
    </source>
</evidence>
<dbReference type="EMBL" id="ACIM02000001">
    <property type="protein sequence ID" value="EEW96189.1"/>
    <property type="molecule type" value="Genomic_DNA"/>
</dbReference>
<reference evidence="2" key="1">
    <citation type="submission" date="2009-09" db="EMBL/GenBank/DDBJ databases">
        <authorList>
            <person name="Weinstock G."/>
            <person name="Sodergren E."/>
            <person name="Clifton S."/>
            <person name="Fulton L."/>
            <person name="Fulton B."/>
            <person name="Courtney L."/>
            <person name="Fronick C."/>
            <person name="Harrison M."/>
            <person name="Strong C."/>
            <person name="Farmer C."/>
            <person name="Delahaunty K."/>
            <person name="Markovic C."/>
            <person name="Hall O."/>
            <person name="Minx P."/>
            <person name="Tomlinson C."/>
            <person name="Mitreva M."/>
            <person name="Nelson J."/>
            <person name="Hou S."/>
            <person name="Wollam A."/>
            <person name="Pepin K.H."/>
            <person name="Johnson M."/>
            <person name="Bhonagiri V."/>
            <person name="Nash W.E."/>
            <person name="Warren W."/>
            <person name="Chinwalla A."/>
            <person name="Mardis E.R."/>
            <person name="Wilson R.K."/>
        </authorList>
    </citation>
    <scope>NUCLEOTIDE SEQUENCE [LARGE SCALE GENOMIC DNA]</scope>
    <source>
        <strain evidence="2">DSM 15470</strain>
    </source>
</reference>
<comment type="similarity">
    <text evidence="1">Belongs to the UPF0340 family.</text>
</comment>
<dbReference type="NCBIfam" id="TIGR01440">
    <property type="entry name" value="TIGR01440 family protein"/>
    <property type="match status" value="1"/>
</dbReference>
<accession>C9LKV2</accession>
<dbReference type="InterPro" id="IPR006340">
    <property type="entry name" value="DUF436"/>
</dbReference>